<protein>
    <submittedName>
        <fullName evidence="1">Uncharacterized protein</fullName>
    </submittedName>
</protein>
<dbReference type="OrthoDB" id="768353at2759"/>
<dbReference type="Proteomes" id="UP000824120">
    <property type="component" value="Chromosome 5"/>
</dbReference>
<accession>A0A9J5YY19</accession>
<dbReference type="EMBL" id="JACXVP010000005">
    <property type="protein sequence ID" value="KAG5604733.1"/>
    <property type="molecule type" value="Genomic_DNA"/>
</dbReference>
<dbReference type="AlphaFoldDB" id="A0A9J5YY19"/>
<evidence type="ECO:0000313" key="2">
    <source>
        <dbReference type="Proteomes" id="UP000824120"/>
    </source>
</evidence>
<reference evidence="1 2" key="1">
    <citation type="submission" date="2020-09" db="EMBL/GenBank/DDBJ databases">
        <title>De no assembly of potato wild relative species, Solanum commersonii.</title>
        <authorList>
            <person name="Cho K."/>
        </authorList>
    </citation>
    <scope>NUCLEOTIDE SEQUENCE [LARGE SCALE GENOMIC DNA]</scope>
    <source>
        <strain evidence="1">LZ3.2</strain>
        <tissue evidence="1">Leaf</tissue>
    </source>
</reference>
<sequence length="70" mass="8194">MVNNIGLTEYLECKFNDATHNVEVKVKIDAQVLSKREIFRYLRSIIQKDEDIDDHVPHRIEAGLMMEAHI</sequence>
<name>A0A9J5YY19_SOLCO</name>
<evidence type="ECO:0000313" key="1">
    <source>
        <dbReference type="EMBL" id="KAG5604733.1"/>
    </source>
</evidence>
<dbReference type="PANTHER" id="PTHR46238">
    <property type="entry name" value="REVERSE TRANSCRIPTASE DOMAIN-CONTAINING PROTEIN"/>
    <property type="match status" value="1"/>
</dbReference>
<keyword evidence="2" id="KW-1185">Reference proteome</keyword>
<organism evidence="1 2">
    <name type="scientific">Solanum commersonii</name>
    <name type="common">Commerson's wild potato</name>
    <name type="synonym">Commerson's nightshade</name>
    <dbReference type="NCBI Taxonomy" id="4109"/>
    <lineage>
        <taxon>Eukaryota</taxon>
        <taxon>Viridiplantae</taxon>
        <taxon>Streptophyta</taxon>
        <taxon>Embryophyta</taxon>
        <taxon>Tracheophyta</taxon>
        <taxon>Spermatophyta</taxon>
        <taxon>Magnoliopsida</taxon>
        <taxon>eudicotyledons</taxon>
        <taxon>Gunneridae</taxon>
        <taxon>Pentapetalae</taxon>
        <taxon>asterids</taxon>
        <taxon>lamiids</taxon>
        <taxon>Solanales</taxon>
        <taxon>Solanaceae</taxon>
        <taxon>Solanoideae</taxon>
        <taxon>Solaneae</taxon>
        <taxon>Solanum</taxon>
    </lineage>
</organism>
<proteinExistence type="predicted"/>
<dbReference type="PANTHER" id="PTHR46238:SF8">
    <property type="entry name" value="ENDONUCLEASE_EXONUCLEASE_PHOSPHATASE DOMAIN-CONTAINING PROTEIN"/>
    <property type="match status" value="1"/>
</dbReference>
<comment type="caution">
    <text evidence="1">The sequence shown here is derived from an EMBL/GenBank/DDBJ whole genome shotgun (WGS) entry which is preliminary data.</text>
</comment>
<gene>
    <name evidence="1" type="ORF">H5410_026225</name>
</gene>